<evidence type="ECO:0000313" key="1">
    <source>
        <dbReference type="EMBL" id="CAA9531267.1"/>
    </source>
</evidence>
<proteinExistence type="predicted"/>
<name>A0A6J4TTL2_9SPHN</name>
<organism evidence="1">
    <name type="scientific">uncultured Sphingosinicella sp</name>
    <dbReference type="NCBI Taxonomy" id="478748"/>
    <lineage>
        <taxon>Bacteria</taxon>
        <taxon>Pseudomonadati</taxon>
        <taxon>Pseudomonadota</taxon>
        <taxon>Alphaproteobacteria</taxon>
        <taxon>Sphingomonadales</taxon>
        <taxon>Sphingosinicellaceae</taxon>
        <taxon>Sphingosinicella</taxon>
        <taxon>environmental samples</taxon>
    </lineage>
</organism>
<accession>A0A6J4TTL2</accession>
<dbReference type="InterPro" id="IPR010836">
    <property type="entry name" value="SapC"/>
</dbReference>
<protein>
    <submittedName>
        <fullName evidence="1">Peptide transport system permease protein sapC</fullName>
    </submittedName>
</protein>
<dbReference type="Pfam" id="PF07277">
    <property type="entry name" value="SapC"/>
    <property type="match status" value="1"/>
</dbReference>
<gene>
    <name evidence="1" type="ORF">AVDCRST_MAG23-1115</name>
</gene>
<dbReference type="AlphaFoldDB" id="A0A6J4TTL2"/>
<reference evidence="1" key="1">
    <citation type="submission" date="2020-02" db="EMBL/GenBank/DDBJ databases">
        <authorList>
            <person name="Meier V. D."/>
        </authorList>
    </citation>
    <scope>NUCLEOTIDE SEQUENCE</scope>
    <source>
        <strain evidence="1">AVDCRST_MAG23</strain>
    </source>
</reference>
<sequence>MTDHAILTAEAHRDLRVRTERGADLGDAVMCSIVVPAEFRQVQNEYPILFRLNAERDSFTALAMFGFETGENLFLENGRWDARYRPLAIDIQPFLIGMPDGVGEKQVHIDMASPRVGGSEGVRLFDEDGRPTPYLETIADQLGALDAGYQTSGDFFGALRRHDLLEPLTLEVELDDGSKNRLVGFHIIDEQRLQALDAAALGELHAEDHLLHIFMAVASLANLSALIERKNRRVVHG</sequence>
<dbReference type="EMBL" id="CADCWD010000041">
    <property type="protein sequence ID" value="CAA9531267.1"/>
    <property type="molecule type" value="Genomic_DNA"/>
</dbReference>